<protein>
    <recommendedName>
        <fullName evidence="15">Calcitonin receptor</fullName>
    </recommendedName>
</protein>
<accession>A0A9P0GGH7</accession>
<feature type="transmembrane region" description="Helical" evidence="10">
    <location>
        <begin position="174"/>
        <end position="191"/>
    </location>
</feature>
<keyword evidence="4 10" id="KW-0812">Transmembrane</keyword>
<dbReference type="InterPro" id="IPR000832">
    <property type="entry name" value="GPCR_2_secretin-like"/>
</dbReference>
<dbReference type="OrthoDB" id="16753at2759"/>
<evidence type="ECO:0000256" key="7">
    <source>
        <dbReference type="ARBA" id="ARBA00023136"/>
    </source>
</evidence>
<dbReference type="CDD" id="cd15260">
    <property type="entry name" value="7tmB1_NPR_B4_insect-like"/>
    <property type="match status" value="1"/>
</dbReference>
<keyword evidence="8" id="KW-0675">Receptor</keyword>
<feature type="domain" description="G-protein coupled receptors family 2 profile 2" evidence="12">
    <location>
        <begin position="137"/>
        <end position="388"/>
    </location>
</feature>
<dbReference type="GO" id="GO:0008528">
    <property type="term" value="F:G protein-coupled peptide receptor activity"/>
    <property type="evidence" value="ECO:0007669"/>
    <property type="project" value="TreeGrafter"/>
</dbReference>
<organism evidence="13 14">
    <name type="scientific">Psylliodes chrysocephalus</name>
    <dbReference type="NCBI Taxonomy" id="3402493"/>
    <lineage>
        <taxon>Eukaryota</taxon>
        <taxon>Metazoa</taxon>
        <taxon>Ecdysozoa</taxon>
        <taxon>Arthropoda</taxon>
        <taxon>Hexapoda</taxon>
        <taxon>Insecta</taxon>
        <taxon>Pterygota</taxon>
        <taxon>Neoptera</taxon>
        <taxon>Endopterygota</taxon>
        <taxon>Coleoptera</taxon>
        <taxon>Polyphaga</taxon>
        <taxon>Cucujiformia</taxon>
        <taxon>Chrysomeloidea</taxon>
        <taxon>Chrysomelidae</taxon>
        <taxon>Galerucinae</taxon>
        <taxon>Alticini</taxon>
        <taxon>Psylliodes</taxon>
    </lineage>
</organism>
<evidence type="ECO:0000259" key="12">
    <source>
        <dbReference type="PROSITE" id="PS50261"/>
    </source>
</evidence>
<evidence type="ECO:0008006" key="15">
    <source>
        <dbReference type="Google" id="ProtNLM"/>
    </source>
</evidence>
<feature type="transmembrane region" description="Helical" evidence="10">
    <location>
        <begin position="142"/>
        <end position="162"/>
    </location>
</feature>
<dbReference type="PROSITE" id="PS50227">
    <property type="entry name" value="G_PROTEIN_RECEP_F2_3"/>
    <property type="match status" value="1"/>
</dbReference>
<comment type="similarity">
    <text evidence="2">Belongs to the G-protein coupled receptor 2 family.</text>
</comment>
<feature type="transmembrane region" description="Helical" evidence="10">
    <location>
        <begin position="366"/>
        <end position="387"/>
    </location>
</feature>
<evidence type="ECO:0000256" key="10">
    <source>
        <dbReference type="SAM" id="Phobius"/>
    </source>
</evidence>
<evidence type="ECO:0000256" key="4">
    <source>
        <dbReference type="ARBA" id="ARBA00022692"/>
    </source>
</evidence>
<dbReference type="Proteomes" id="UP001153636">
    <property type="component" value="Chromosome 3"/>
</dbReference>
<dbReference type="Gene3D" id="1.20.1070.10">
    <property type="entry name" value="Rhodopsin 7-helix transmembrane proteins"/>
    <property type="match status" value="1"/>
</dbReference>
<evidence type="ECO:0000256" key="1">
    <source>
        <dbReference type="ARBA" id="ARBA00004651"/>
    </source>
</evidence>
<dbReference type="PANTHER" id="PTHR45620:SF43">
    <property type="entry name" value="HECTOR, ISOFORM A"/>
    <property type="match status" value="1"/>
</dbReference>
<evidence type="ECO:0000256" key="2">
    <source>
        <dbReference type="ARBA" id="ARBA00005314"/>
    </source>
</evidence>
<comment type="subcellular location">
    <subcellularLocation>
        <location evidence="1">Cell membrane</location>
        <topology evidence="1">Multi-pass membrane protein</topology>
    </subcellularLocation>
</comment>
<dbReference type="GO" id="GO:0007188">
    <property type="term" value="P:adenylate cyclase-modulating G protein-coupled receptor signaling pathway"/>
    <property type="evidence" value="ECO:0007669"/>
    <property type="project" value="TreeGrafter"/>
</dbReference>
<feature type="domain" description="G-protein coupled receptors family 2 profile 1" evidence="11">
    <location>
        <begin position="53"/>
        <end position="129"/>
    </location>
</feature>
<evidence type="ECO:0000256" key="3">
    <source>
        <dbReference type="ARBA" id="ARBA00022475"/>
    </source>
</evidence>
<dbReference type="Pfam" id="PF00002">
    <property type="entry name" value="7tm_2"/>
    <property type="match status" value="1"/>
</dbReference>
<feature type="transmembrane region" description="Helical" evidence="10">
    <location>
        <begin position="250"/>
        <end position="269"/>
    </location>
</feature>
<dbReference type="Pfam" id="PF02793">
    <property type="entry name" value="HRM"/>
    <property type="match status" value="1"/>
</dbReference>
<dbReference type="SUPFAM" id="SSF111418">
    <property type="entry name" value="Hormone receptor domain"/>
    <property type="match status" value="1"/>
</dbReference>
<feature type="transmembrane region" description="Helical" evidence="10">
    <location>
        <begin position="223"/>
        <end position="243"/>
    </location>
</feature>
<dbReference type="InterPro" id="IPR001879">
    <property type="entry name" value="GPCR_2_extracellular_dom"/>
</dbReference>
<keyword evidence="14" id="KW-1185">Reference proteome</keyword>
<dbReference type="InterPro" id="IPR017981">
    <property type="entry name" value="GPCR_2-like_7TM"/>
</dbReference>
<dbReference type="PANTHER" id="PTHR45620">
    <property type="entry name" value="PDF RECEPTOR-LIKE PROTEIN-RELATED"/>
    <property type="match status" value="1"/>
</dbReference>
<feature type="transmembrane region" description="Helical" evidence="10">
    <location>
        <begin position="289"/>
        <end position="315"/>
    </location>
</feature>
<sequence length="446" mass="51696">MPLITKLVKHFIFYLQIYSLFQEMDLPNDFQSHLNSSKLYFECGSDKNSTPGYCPEVFDTYLYYISNDEICWPETPPGTTVNHSCPEISGFDHTQSIYKECLENGSWYIKSVNGTNIPYVDYSNCFNMEELDFLTFINKLTVIGYAISLVALLISLVIFFSFRTLKCTRIKIHTQLFISFILNNVLWIVWYEEVVPYIEVTVANPLWCQFLHLFKEYFMVANYMWMFCEGLHLHLALVVVFVREEKTIKLFYGIGWGVPVIIVGLHNMVRLFYTKDTRKCWLDESSFSHWFLSIPVLIILGVCTVFLINVLRVILTIMHPNSPNPAPVSIRRAARAALILIPLFGIQFILLPMVPEPHHPLYHFYLWFTFIIVPFQGLCCACLFCFANHDVCEALKACIYNMRHRNMRFSSYRYTGAVDSAGVYVVNGSSLQHITVILSLKKGTMK</sequence>
<name>A0A9P0GGH7_9CUCU</name>
<proteinExistence type="inferred from homology"/>
<dbReference type="GO" id="GO:0005886">
    <property type="term" value="C:plasma membrane"/>
    <property type="evidence" value="ECO:0007669"/>
    <property type="project" value="UniProtKB-SubCell"/>
</dbReference>
<keyword evidence="3" id="KW-1003">Cell membrane</keyword>
<evidence type="ECO:0000256" key="6">
    <source>
        <dbReference type="ARBA" id="ARBA00023040"/>
    </source>
</evidence>
<evidence type="ECO:0000259" key="11">
    <source>
        <dbReference type="PROSITE" id="PS50227"/>
    </source>
</evidence>
<dbReference type="Gene3D" id="4.10.1240.10">
    <property type="entry name" value="GPCR, family 2, extracellular hormone receptor domain"/>
    <property type="match status" value="1"/>
</dbReference>
<dbReference type="EMBL" id="OV651815">
    <property type="protein sequence ID" value="CAH1108950.1"/>
    <property type="molecule type" value="Genomic_DNA"/>
</dbReference>
<dbReference type="InterPro" id="IPR036445">
    <property type="entry name" value="GPCR_2_extracell_dom_sf"/>
</dbReference>
<evidence type="ECO:0000256" key="8">
    <source>
        <dbReference type="ARBA" id="ARBA00023170"/>
    </source>
</evidence>
<keyword evidence="7 10" id="KW-0472">Membrane</keyword>
<feature type="transmembrane region" description="Helical" evidence="10">
    <location>
        <begin position="336"/>
        <end position="354"/>
    </location>
</feature>
<dbReference type="SMART" id="SM00008">
    <property type="entry name" value="HormR"/>
    <property type="match status" value="1"/>
</dbReference>
<dbReference type="PROSITE" id="PS50261">
    <property type="entry name" value="G_PROTEIN_RECEP_F2_4"/>
    <property type="match status" value="1"/>
</dbReference>
<evidence type="ECO:0000256" key="9">
    <source>
        <dbReference type="ARBA" id="ARBA00023224"/>
    </source>
</evidence>
<evidence type="ECO:0000313" key="13">
    <source>
        <dbReference type="EMBL" id="CAH1108950.1"/>
    </source>
</evidence>
<gene>
    <name evidence="13" type="ORF">PSYICH_LOCUS8994</name>
</gene>
<keyword evidence="6" id="KW-0297">G-protein coupled receptor</keyword>
<reference evidence="13" key="1">
    <citation type="submission" date="2022-01" db="EMBL/GenBank/DDBJ databases">
        <authorList>
            <person name="King R."/>
        </authorList>
    </citation>
    <scope>NUCLEOTIDE SEQUENCE</scope>
</reference>
<dbReference type="GO" id="GO:0007166">
    <property type="term" value="P:cell surface receptor signaling pathway"/>
    <property type="evidence" value="ECO:0007669"/>
    <property type="project" value="InterPro"/>
</dbReference>
<keyword evidence="9" id="KW-0807">Transducer</keyword>
<dbReference type="AlphaFoldDB" id="A0A9P0GGH7"/>
<dbReference type="PRINTS" id="PR00249">
    <property type="entry name" value="GPCRSECRETIN"/>
</dbReference>
<evidence type="ECO:0000313" key="14">
    <source>
        <dbReference type="Proteomes" id="UP001153636"/>
    </source>
</evidence>
<dbReference type="InterPro" id="IPR050332">
    <property type="entry name" value="GPCR_2"/>
</dbReference>
<keyword evidence="5 10" id="KW-1133">Transmembrane helix</keyword>
<evidence type="ECO:0000256" key="5">
    <source>
        <dbReference type="ARBA" id="ARBA00022989"/>
    </source>
</evidence>